<feature type="domain" description="FAD-binding FR-type" evidence="5">
    <location>
        <begin position="11"/>
        <end position="117"/>
    </location>
</feature>
<dbReference type="Proteomes" id="UP000095563">
    <property type="component" value="Unassembled WGS sequence"/>
</dbReference>
<dbReference type="PRINTS" id="PR00410">
    <property type="entry name" value="PHEHYDRXLASE"/>
</dbReference>
<evidence type="ECO:0000313" key="6">
    <source>
        <dbReference type="EMBL" id="CUQ06575.1"/>
    </source>
</evidence>
<dbReference type="Pfam" id="PF00970">
    <property type="entry name" value="FAD_binding_6"/>
    <property type="match status" value="1"/>
</dbReference>
<dbReference type="Gene3D" id="3.40.50.80">
    <property type="entry name" value="Nucleotide-binding domain of ferredoxin-NADP reductase (FNR) module"/>
    <property type="match status" value="1"/>
</dbReference>
<dbReference type="PANTHER" id="PTHR43396:SF3">
    <property type="entry name" value="FLAVOHEMOPROTEIN"/>
    <property type="match status" value="1"/>
</dbReference>
<dbReference type="InterPro" id="IPR017938">
    <property type="entry name" value="Riboflavin_synthase-like_b-brl"/>
</dbReference>
<dbReference type="Gene3D" id="2.40.30.10">
    <property type="entry name" value="Translation factors"/>
    <property type="match status" value="1"/>
</dbReference>
<dbReference type="InterPro" id="IPR039261">
    <property type="entry name" value="FNR_nucleotide-bd"/>
</dbReference>
<evidence type="ECO:0000256" key="1">
    <source>
        <dbReference type="ARBA" id="ARBA00022617"/>
    </source>
</evidence>
<sequence>MMAENSVQQWNGIKEFKIEKIVPESKEVKSFYLVPCDGSKVVKHKAGQFLPIRINSEDKNYDGLVRTYSLSMKPNNDYYRLSIKRIEGGKVSSYMHDKVKEGDTIGARMPFGNFTLKDQPKDMPLVLLSGGIGITPVLSMLEEAVGKRDNIYFIECEQNTSLMALSDGIKKLAKEGLVKHTIFFDSPLESDVIGKDYDVKGYISEEWIKDNLPLNGEFYFCGPPIFMKLLNKYLKNLGVAKENRNYEFFGKPEEME</sequence>
<keyword evidence="1" id="KW-0349">Heme</keyword>
<evidence type="ECO:0000313" key="7">
    <source>
        <dbReference type="Proteomes" id="UP000095563"/>
    </source>
</evidence>
<keyword evidence="2" id="KW-0813">Transport</keyword>
<dbReference type="GO" id="GO:0008941">
    <property type="term" value="F:nitric oxide dioxygenase NAD(P)H activity"/>
    <property type="evidence" value="ECO:0007669"/>
    <property type="project" value="UniProtKB-EC"/>
</dbReference>
<dbReference type="GO" id="GO:0046210">
    <property type="term" value="P:nitric oxide catabolic process"/>
    <property type="evidence" value="ECO:0007669"/>
    <property type="project" value="TreeGrafter"/>
</dbReference>
<dbReference type="Pfam" id="PF00175">
    <property type="entry name" value="NAD_binding_1"/>
    <property type="match status" value="1"/>
</dbReference>
<evidence type="ECO:0000259" key="5">
    <source>
        <dbReference type="PROSITE" id="PS51384"/>
    </source>
</evidence>
<dbReference type="GO" id="GO:0071949">
    <property type="term" value="F:FAD binding"/>
    <property type="evidence" value="ECO:0007669"/>
    <property type="project" value="TreeGrafter"/>
</dbReference>
<reference evidence="6 7" key="1">
    <citation type="submission" date="2015-09" db="EMBL/GenBank/DDBJ databases">
        <authorList>
            <consortium name="Pathogen Informatics"/>
        </authorList>
    </citation>
    <scope>NUCLEOTIDE SEQUENCE [LARGE SCALE GENOMIC DNA]</scope>
    <source>
        <strain evidence="6 7">2789STDY5834956</strain>
    </source>
</reference>
<keyword evidence="2" id="KW-0561">Oxygen transport</keyword>
<name>A0A174TFW5_9CLOT</name>
<gene>
    <name evidence="6" type="primary">hmp_1</name>
    <name evidence="6" type="ORF">ERS852568_01745</name>
</gene>
<protein>
    <submittedName>
        <fullName evidence="6">Flavohemoprotein</fullName>
        <ecNumber evidence="6">1.14.12.17</ecNumber>
    </submittedName>
</protein>
<dbReference type="PROSITE" id="PS51384">
    <property type="entry name" value="FAD_FR"/>
    <property type="match status" value="1"/>
</dbReference>
<evidence type="ECO:0000256" key="4">
    <source>
        <dbReference type="ARBA" id="ARBA00023004"/>
    </source>
</evidence>
<evidence type="ECO:0000256" key="3">
    <source>
        <dbReference type="ARBA" id="ARBA00022723"/>
    </source>
</evidence>
<dbReference type="RefSeq" id="WP_242852404.1">
    <property type="nucleotide sequence ID" value="NZ_CZBO01000003.1"/>
</dbReference>
<keyword evidence="4" id="KW-0408">Iron</keyword>
<dbReference type="SUPFAM" id="SSF63380">
    <property type="entry name" value="Riboflavin synthase domain-like"/>
    <property type="match status" value="1"/>
</dbReference>
<evidence type="ECO:0000256" key="2">
    <source>
        <dbReference type="ARBA" id="ARBA00022621"/>
    </source>
</evidence>
<dbReference type="SUPFAM" id="SSF52343">
    <property type="entry name" value="Ferredoxin reductase-like, C-terminal NADP-linked domain"/>
    <property type="match status" value="1"/>
</dbReference>
<keyword evidence="3" id="KW-0479">Metal-binding</keyword>
<accession>A0A174TFW5</accession>
<dbReference type="InterPro" id="IPR017927">
    <property type="entry name" value="FAD-bd_FR_type"/>
</dbReference>
<dbReference type="AlphaFoldDB" id="A0A174TFW5"/>
<dbReference type="EC" id="1.14.12.17" evidence="6"/>
<dbReference type="InterPro" id="IPR001433">
    <property type="entry name" value="OxRdtase_FAD/NAD-bd"/>
</dbReference>
<dbReference type="GO" id="GO:0046872">
    <property type="term" value="F:metal ion binding"/>
    <property type="evidence" value="ECO:0007669"/>
    <property type="project" value="UniProtKB-KW"/>
</dbReference>
<keyword evidence="6" id="KW-0560">Oxidoreductase</keyword>
<dbReference type="GO" id="GO:0005344">
    <property type="term" value="F:oxygen carrier activity"/>
    <property type="evidence" value="ECO:0007669"/>
    <property type="project" value="UniProtKB-KW"/>
</dbReference>
<proteinExistence type="predicted"/>
<dbReference type="InterPro" id="IPR008333">
    <property type="entry name" value="Cbr1-like_FAD-bd_dom"/>
</dbReference>
<dbReference type="CDD" id="cd06184">
    <property type="entry name" value="flavohem_like_fad_nad_binding"/>
    <property type="match status" value="1"/>
</dbReference>
<organism evidence="6 7">
    <name type="scientific">Clostridium baratii</name>
    <dbReference type="NCBI Taxonomy" id="1561"/>
    <lineage>
        <taxon>Bacteria</taxon>
        <taxon>Bacillati</taxon>
        <taxon>Bacillota</taxon>
        <taxon>Clostridia</taxon>
        <taxon>Eubacteriales</taxon>
        <taxon>Clostridiaceae</taxon>
        <taxon>Clostridium</taxon>
    </lineage>
</organism>
<dbReference type="EMBL" id="CZBO01000003">
    <property type="protein sequence ID" value="CUQ06575.1"/>
    <property type="molecule type" value="Genomic_DNA"/>
</dbReference>
<dbReference type="PANTHER" id="PTHR43396">
    <property type="entry name" value="FLAVOHEMOPROTEIN"/>
    <property type="match status" value="1"/>
</dbReference>
<dbReference type="GO" id="GO:0071500">
    <property type="term" value="P:cellular response to nitrosative stress"/>
    <property type="evidence" value="ECO:0007669"/>
    <property type="project" value="TreeGrafter"/>
</dbReference>